<dbReference type="EMBL" id="WHOB01000018">
    <property type="protein sequence ID" value="NOU78395.1"/>
    <property type="molecule type" value="Genomic_DNA"/>
</dbReference>
<proteinExistence type="predicted"/>
<accession>A0ABX1YET5</accession>
<dbReference type="InterPro" id="IPR020139">
    <property type="entry name" value="DUF2642"/>
</dbReference>
<dbReference type="Pfam" id="PF10842">
    <property type="entry name" value="DUF2642"/>
    <property type="match status" value="1"/>
</dbReference>
<sequence length="91" mass="10493">MRYNHLGGNKVLNNQMYPMHQQMPQAIMVYPIDPYVVETLMSVKGKQVVLETTRGGISGCLMDVKPDHVVLDTRGRKFFVRICEIVWIMPE</sequence>
<dbReference type="Proteomes" id="UP000596857">
    <property type="component" value="Unassembled WGS sequence"/>
</dbReference>
<name>A0ABX1YET5_9BACL</name>
<evidence type="ECO:0000313" key="1">
    <source>
        <dbReference type="EMBL" id="NOU78395.1"/>
    </source>
</evidence>
<gene>
    <name evidence="1" type="ORF">GC101_05825</name>
</gene>
<evidence type="ECO:0000313" key="2">
    <source>
        <dbReference type="Proteomes" id="UP000596857"/>
    </source>
</evidence>
<reference evidence="1 2" key="1">
    <citation type="submission" date="2019-10" db="EMBL/GenBank/DDBJ databases">
        <title>Description of Paenibacillus terricola sp. nov.</title>
        <authorList>
            <person name="Carlier A."/>
            <person name="Qi S."/>
        </authorList>
    </citation>
    <scope>NUCLEOTIDE SEQUENCE [LARGE SCALE GENOMIC DNA]</scope>
    <source>
        <strain evidence="1 2">LMG 31459</strain>
    </source>
</reference>
<comment type="caution">
    <text evidence="1">The sequence shown here is derived from an EMBL/GenBank/DDBJ whole genome shotgun (WGS) entry which is preliminary data.</text>
</comment>
<organism evidence="1 2">
    <name type="scientific">Paenibacillus phytohabitans</name>
    <dbReference type="NCBI Taxonomy" id="2654978"/>
    <lineage>
        <taxon>Bacteria</taxon>
        <taxon>Bacillati</taxon>
        <taxon>Bacillota</taxon>
        <taxon>Bacilli</taxon>
        <taxon>Bacillales</taxon>
        <taxon>Paenibacillaceae</taxon>
        <taxon>Paenibacillus</taxon>
    </lineage>
</organism>
<protein>
    <submittedName>
        <fullName evidence="1">DUF2642 domain-containing protein</fullName>
    </submittedName>
</protein>
<keyword evidence="2" id="KW-1185">Reference proteome</keyword>